<evidence type="ECO:0000259" key="1">
    <source>
        <dbReference type="PROSITE" id="PS50142"/>
    </source>
</evidence>
<dbReference type="SMART" id="SM00535">
    <property type="entry name" value="RIBOc"/>
    <property type="match status" value="1"/>
</dbReference>
<organism evidence="2 3">
    <name type="scientific">Genlisea aurea</name>
    <dbReference type="NCBI Taxonomy" id="192259"/>
    <lineage>
        <taxon>Eukaryota</taxon>
        <taxon>Viridiplantae</taxon>
        <taxon>Streptophyta</taxon>
        <taxon>Embryophyta</taxon>
        <taxon>Tracheophyta</taxon>
        <taxon>Spermatophyta</taxon>
        <taxon>Magnoliopsida</taxon>
        <taxon>eudicotyledons</taxon>
        <taxon>Gunneridae</taxon>
        <taxon>Pentapetalae</taxon>
        <taxon>asterids</taxon>
        <taxon>lamiids</taxon>
        <taxon>Lamiales</taxon>
        <taxon>Lentibulariaceae</taxon>
        <taxon>Genlisea</taxon>
    </lineage>
</organism>
<dbReference type="PROSITE" id="PS50142">
    <property type="entry name" value="RNASE_3_2"/>
    <property type="match status" value="1"/>
</dbReference>
<keyword evidence="3" id="KW-1185">Reference proteome</keyword>
<evidence type="ECO:0000313" key="2">
    <source>
        <dbReference type="EMBL" id="EPS62856.1"/>
    </source>
</evidence>
<dbReference type="GO" id="GO:0004525">
    <property type="term" value="F:ribonuclease III activity"/>
    <property type="evidence" value="ECO:0007669"/>
    <property type="project" value="InterPro"/>
</dbReference>
<dbReference type="EMBL" id="AUSU01005849">
    <property type="protein sequence ID" value="EPS62856.1"/>
    <property type="molecule type" value="Genomic_DNA"/>
</dbReference>
<dbReference type="InterPro" id="IPR036389">
    <property type="entry name" value="RNase_III_sf"/>
</dbReference>
<dbReference type="InterPro" id="IPR000999">
    <property type="entry name" value="RNase_III_dom"/>
</dbReference>
<name>S8CEG8_9LAMI</name>
<dbReference type="CDD" id="cd00593">
    <property type="entry name" value="RIBOc"/>
    <property type="match status" value="1"/>
</dbReference>
<sequence length="142" mass="15027">KDSTPFSVALSALQDQIGYTFESDGLLRRAMTHSSFSGENNKALSVLGASIVETSASLSLLTLNIDISAMDLSRSVSETSKVEGSCTVDGTRLGLQKILRVSRNTNSSSPPVICGAFRAIFGAISIDSGSVDRATKIFLRVH</sequence>
<dbReference type="Pfam" id="PF14622">
    <property type="entry name" value="Ribonucleas_3_3"/>
    <property type="match status" value="1"/>
</dbReference>
<protein>
    <recommendedName>
        <fullName evidence="1">RNase III domain-containing protein</fullName>
    </recommendedName>
</protein>
<dbReference type="OrthoDB" id="1925749at2759"/>
<proteinExistence type="predicted"/>
<accession>S8CEG8</accession>
<dbReference type="SUPFAM" id="SSF69065">
    <property type="entry name" value="RNase III domain-like"/>
    <property type="match status" value="1"/>
</dbReference>
<dbReference type="GO" id="GO:0006396">
    <property type="term" value="P:RNA processing"/>
    <property type="evidence" value="ECO:0007669"/>
    <property type="project" value="InterPro"/>
</dbReference>
<feature type="non-terminal residue" evidence="2">
    <location>
        <position position="1"/>
    </location>
</feature>
<dbReference type="AlphaFoldDB" id="S8CEG8"/>
<feature type="domain" description="RNase III" evidence="1">
    <location>
        <begin position="10"/>
        <end position="129"/>
    </location>
</feature>
<reference evidence="2 3" key="1">
    <citation type="journal article" date="2013" name="BMC Genomics">
        <title>The miniature genome of a carnivorous plant Genlisea aurea contains a low number of genes and short non-coding sequences.</title>
        <authorList>
            <person name="Leushkin E.V."/>
            <person name="Sutormin R.A."/>
            <person name="Nabieva E.R."/>
            <person name="Penin A.A."/>
            <person name="Kondrashov A.S."/>
            <person name="Logacheva M.D."/>
        </authorList>
    </citation>
    <scope>NUCLEOTIDE SEQUENCE [LARGE SCALE GENOMIC DNA]</scope>
</reference>
<feature type="non-terminal residue" evidence="2">
    <location>
        <position position="142"/>
    </location>
</feature>
<comment type="caution">
    <text evidence="2">The sequence shown here is derived from an EMBL/GenBank/DDBJ whole genome shotgun (WGS) entry which is preliminary data.</text>
</comment>
<gene>
    <name evidence="2" type="ORF">M569_11933</name>
</gene>
<dbReference type="Proteomes" id="UP000015453">
    <property type="component" value="Unassembled WGS sequence"/>
</dbReference>
<dbReference type="Gene3D" id="1.10.1520.10">
    <property type="entry name" value="Ribonuclease III domain"/>
    <property type="match status" value="1"/>
</dbReference>
<evidence type="ECO:0000313" key="3">
    <source>
        <dbReference type="Proteomes" id="UP000015453"/>
    </source>
</evidence>